<dbReference type="AlphaFoldDB" id="A0A2H4S9B5"/>
<accession>A0A2H4S9B5</accession>
<organism evidence="2 3">
    <name type="scientific">Cordyceps militaris</name>
    <name type="common">Caterpillar fungus</name>
    <name type="synonym">Clavaria militaris</name>
    <dbReference type="NCBI Taxonomy" id="73501"/>
    <lineage>
        <taxon>Eukaryota</taxon>
        <taxon>Fungi</taxon>
        <taxon>Dikarya</taxon>
        <taxon>Ascomycota</taxon>
        <taxon>Pezizomycotina</taxon>
        <taxon>Sordariomycetes</taxon>
        <taxon>Hypocreomycetidae</taxon>
        <taxon>Hypocreales</taxon>
        <taxon>Cordycipitaceae</taxon>
        <taxon>Cordyceps</taxon>
    </lineage>
</organism>
<proteinExistence type="inferred from homology"/>
<protein>
    <submittedName>
        <fullName evidence="2">LysM domain-containing protein</fullName>
    </submittedName>
</protein>
<name>A0A2H4S9B5_CORMI</name>
<dbReference type="VEuPathDB" id="FungiDB:A9K55_002241"/>
<gene>
    <name evidence="2" type="ORF">A9K55_002241</name>
</gene>
<evidence type="ECO:0000313" key="3">
    <source>
        <dbReference type="Proteomes" id="UP000323067"/>
    </source>
</evidence>
<evidence type="ECO:0000313" key="2">
    <source>
        <dbReference type="EMBL" id="ATY59705.1"/>
    </source>
</evidence>
<comment type="similarity">
    <text evidence="1">Belongs to the secreted LysM effector family.</text>
</comment>
<dbReference type="Proteomes" id="UP000323067">
    <property type="component" value="Chromosome iv"/>
</dbReference>
<sequence length="62" mass="6854">MQDGIIATCKVFYKVWQATLAKGFEFIKWNPAVGEQCTGLFLGYYYCVGIPGTPTATTWPNG</sequence>
<reference evidence="2 3" key="1">
    <citation type="journal article" date="2017" name="BMC Genomics">
        <title>Chromosome level assembly and secondary metabolite potential of the parasitic fungus Cordyceps militaris.</title>
        <authorList>
            <person name="Kramer G.J."/>
            <person name="Nodwell J.R."/>
        </authorList>
    </citation>
    <scope>NUCLEOTIDE SEQUENCE [LARGE SCALE GENOMIC DNA]</scope>
    <source>
        <strain evidence="2 3">ATCC 34164</strain>
    </source>
</reference>
<dbReference type="OrthoDB" id="5985073at2759"/>
<dbReference type="EMBL" id="CP023322">
    <property type="protein sequence ID" value="ATY59705.1"/>
    <property type="molecule type" value="Genomic_DNA"/>
</dbReference>
<evidence type="ECO:0000256" key="1">
    <source>
        <dbReference type="ARBA" id="ARBA00044955"/>
    </source>
</evidence>
<dbReference type="Gene3D" id="3.10.350.10">
    <property type="entry name" value="LysM domain"/>
    <property type="match status" value="1"/>
</dbReference>
<dbReference type="InterPro" id="IPR036779">
    <property type="entry name" value="LysM_dom_sf"/>
</dbReference>